<feature type="transmembrane region" description="Helical" evidence="1">
    <location>
        <begin position="391"/>
        <end position="410"/>
    </location>
</feature>
<dbReference type="Pfam" id="PF11902">
    <property type="entry name" value="DUF3422"/>
    <property type="match status" value="1"/>
</dbReference>
<name>A0A1A9F0E5_9GAMM</name>
<reference evidence="3" key="1">
    <citation type="submission" date="2016-05" db="EMBL/GenBank/DDBJ databases">
        <authorList>
            <person name="Baek K."/>
            <person name="Yang S.-J."/>
        </authorList>
    </citation>
    <scope>NUCLEOTIDE SEQUENCE [LARGE SCALE GENOMIC DNA]</scope>
    <source>
        <strain evidence="3">ST58-10</strain>
    </source>
</reference>
<keyword evidence="1" id="KW-1133">Transmembrane helix</keyword>
<dbReference type="InterPro" id="IPR021830">
    <property type="entry name" value="DUF3422"/>
</dbReference>
<keyword evidence="3" id="KW-1185">Reference proteome</keyword>
<evidence type="ECO:0008006" key="4">
    <source>
        <dbReference type="Google" id="ProtNLM"/>
    </source>
</evidence>
<dbReference type="Proteomes" id="UP000078070">
    <property type="component" value="Chromosome"/>
</dbReference>
<reference evidence="2 3" key="2">
    <citation type="journal article" date="2018" name="Int. J. Syst. Evol. Microbiol.">
        <title>Marinobacterium aestuarii sp. nov., a benzene-degrading marine bacterium isolated from estuary sediment.</title>
        <authorList>
            <person name="Bae S.S."/>
            <person name="Jung J."/>
            <person name="Chung D."/>
            <person name="Baek K."/>
        </authorList>
    </citation>
    <scope>NUCLEOTIDE SEQUENCE [LARGE SCALE GENOMIC DNA]</scope>
    <source>
        <strain evidence="2 3">ST58-10</strain>
    </source>
</reference>
<proteinExistence type="predicted"/>
<dbReference type="KEGG" id="mars:A8C75_13975"/>
<keyword evidence="1" id="KW-0472">Membrane</keyword>
<organism evidence="2 3">
    <name type="scientific">Marinobacterium aestuarii</name>
    <dbReference type="NCBI Taxonomy" id="1821621"/>
    <lineage>
        <taxon>Bacteria</taxon>
        <taxon>Pseudomonadati</taxon>
        <taxon>Pseudomonadota</taxon>
        <taxon>Gammaproteobacteria</taxon>
        <taxon>Oceanospirillales</taxon>
        <taxon>Oceanospirillaceae</taxon>
        <taxon>Marinobacterium</taxon>
    </lineage>
</organism>
<accession>A0A1A9F0E5</accession>
<evidence type="ECO:0000313" key="2">
    <source>
        <dbReference type="EMBL" id="ANG63470.1"/>
    </source>
</evidence>
<dbReference type="AlphaFoldDB" id="A0A1A9F0E5"/>
<gene>
    <name evidence="2" type="ORF">A8C75_13975</name>
</gene>
<protein>
    <recommendedName>
        <fullName evidence="4">Egg lysin</fullName>
    </recommendedName>
</protein>
<dbReference type="RefSeq" id="WP_067383522.1">
    <property type="nucleotide sequence ID" value="NZ_CP015839.1"/>
</dbReference>
<dbReference type="OrthoDB" id="9767470at2"/>
<sequence>MYTHPLRDQIIAEVHARPFQQISAPLALLQIAILHDGEPQDGVERRVRELAARGGFELETGGSGFFFCRQGQRALRYEPHSEFYSLTFYRFGDTEAPELPDDWSEQLPGAFLCGVEVLFRSKVADFDGWAEAHFNAGAPGASQINGSDVMGHAAALRTNFRVRSDNGYNRVLVQDKGGMTLFQAGRLLQRICEIETYRHMALLALPLALETMPMVSMLDQQLADVVERIAEPDSDAALLLQELMALAAQVEGLSAHTANRFSATEAYFALVDRRIAELRESRIEGLQTVEQFMERRLDPAHRTCRSTGERIERLSQRIGRSTDLIRSQVDLSIENQNRDLLRGINHRARNQLRLQAKLESFTVIVVTYYAFDLIDRTLRNVVVDEALETRASFLLSASVPLIALGLFWYVRKMLKGYDKDEE</sequence>
<evidence type="ECO:0000256" key="1">
    <source>
        <dbReference type="SAM" id="Phobius"/>
    </source>
</evidence>
<dbReference type="EMBL" id="CP015839">
    <property type="protein sequence ID" value="ANG63470.1"/>
    <property type="molecule type" value="Genomic_DNA"/>
</dbReference>
<evidence type="ECO:0000313" key="3">
    <source>
        <dbReference type="Proteomes" id="UP000078070"/>
    </source>
</evidence>
<keyword evidence="1" id="KW-0812">Transmembrane</keyword>